<dbReference type="AlphaFoldDB" id="A0A2H3KTY7"/>
<evidence type="ECO:0000259" key="1">
    <source>
        <dbReference type="PROSITE" id="PS51707"/>
    </source>
</evidence>
<dbReference type="GO" id="GO:0046872">
    <property type="term" value="F:metal ion binding"/>
    <property type="evidence" value="ECO:0007669"/>
    <property type="project" value="TreeGrafter"/>
</dbReference>
<dbReference type="PANTHER" id="PTHR39569:SF1">
    <property type="entry name" value="INORGANIC TRIPHOSPHATASE"/>
    <property type="match status" value="1"/>
</dbReference>
<dbReference type="SUPFAM" id="SSF55154">
    <property type="entry name" value="CYTH-like phosphatases"/>
    <property type="match status" value="1"/>
</dbReference>
<protein>
    <recommendedName>
        <fullName evidence="1">CYTH domain-containing protein</fullName>
    </recommendedName>
</protein>
<proteinExistence type="predicted"/>
<comment type="caution">
    <text evidence="2">The sequence shown here is derived from an EMBL/GenBank/DDBJ whole genome shotgun (WGS) entry which is preliminary data.</text>
</comment>
<gene>
    <name evidence="2" type="ORF">A9Q02_18915</name>
</gene>
<dbReference type="EMBL" id="LYXE01000154">
    <property type="protein sequence ID" value="PDV97332.1"/>
    <property type="molecule type" value="Genomic_DNA"/>
</dbReference>
<sequence>MEIEAKYRVEAADLGIVAALQNLGIYRLDPAPAPEQQENVYYDTVDARLTAARYGLRVRRVGSRSLITLKGPAEVTADGVHRRSEFEFPGTNPQPTTWPAGVARELTLALTGGATLVPTVTIKTQRQVLYAQREGVPVAEICLDHGVLGVGTYEQPFSELEIELLSEGVHEDLVSLASALSLHITLTPEPRTKLQRALELRAHA</sequence>
<dbReference type="InterPro" id="IPR033469">
    <property type="entry name" value="CYTH-like_dom_sf"/>
</dbReference>
<accession>A0A2H3KTY7</accession>
<dbReference type="InterPro" id="IPR039013">
    <property type="entry name" value="YgiF"/>
</dbReference>
<dbReference type="PROSITE" id="PS51707">
    <property type="entry name" value="CYTH"/>
    <property type="match status" value="1"/>
</dbReference>
<reference evidence="2 3" key="1">
    <citation type="submission" date="2016-05" db="EMBL/GenBank/DDBJ databases">
        <authorList>
            <person name="Lavstsen T."/>
            <person name="Jespersen J.S."/>
        </authorList>
    </citation>
    <scope>NUCLEOTIDE SEQUENCE [LARGE SCALE GENOMIC DNA]</scope>
    <source>
        <strain evidence="2 3">B7-9</strain>
    </source>
</reference>
<evidence type="ECO:0000313" key="2">
    <source>
        <dbReference type="EMBL" id="PDV97332.1"/>
    </source>
</evidence>
<evidence type="ECO:0000313" key="3">
    <source>
        <dbReference type="Proteomes" id="UP000220922"/>
    </source>
</evidence>
<dbReference type="SMART" id="SM01118">
    <property type="entry name" value="CYTH"/>
    <property type="match status" value="1"/>
</dbReference>
<dbReference type="GO" id="GO:0050355">
    <property type="term" value="F:inorganic triphosphate phosphatase activity"/>
    <property type="evidence" value="ECO:0007669"/>
    <property type="project" value="InterPro"/>
</dbReference>
<dbReference type="PANTHER" id="PTHR39569">
    <property type="entry name" value="INORGANIC TRIPHOSPHATASE"/>
    <property type="match status" value="1"/>
</dbReference>
<dbReference type="Pfam" id="PF01928">
    <property type="entry name" value="CYTH"/>
    <property type="match status" value="1"/>
</dbReference>
<organism evidence="2 3">
    <name type="scientific">Candidatus Chloroploca asiatica</name>
    <dbReference type="NCBI Taxonomy" id="1506545"/>
    <lineage>
        <taxon>Bacteria</taxon>
        <taxon>Bacillati</taxon>
        <taxon>Chloroflexota</taxon>
        <taxon>Chloroflexia</taxon>
        <taxon>Chloroflexales</taxon>
        <taxon>Chloroflexineae</taxon>
        <taxon>Oscillochloridaceae</taxon>
        <taxon>Candidatus Chloroploca</taxon>
    </lineage>
</organism>
<keyword evidence="3" id="KW-1185">Reference proteome</keyword>
<dbReference type="Proteomes" id="UP000220922">
    <property type="component" value="Unassembled WGS sequence"/>
</dbReference>
<dbReference type="Gene3D" id="2.40.320.10">
    <property type="entry name" value="Hypothetical Protein Pfu-838710-001"/>
    <property type="match status" value="1"/>
</dbReference>
<feature type="domain" description="CYTH" evidence="1">
    <location>
        <begin position="1"/>
        <end position="199"/>
    </location>
</feature>
<dbReference type="InterPro" id="IPR023577">
    <property type="entry name" value="CYTH_domain"/>
</dbReference>
<dbReference type="RefSeq" id="WP_172451137.1">
    <property type="nucleotide sequence ID" value="NZ_LYXE01000154.1"/>
</dbReference>
<name>A0A2H3KTY7_9CHLR</name>